<dbReference type="OrthoDB" id="9781305at2"/>
<evidence type="ECO:0000256" key="5">
    <source>
        <dbReference type="ARBA" id="ARBA00011738"/>
    </source>
</evidence>
<sequence length="250" mass="26536">MLLAIDLGNTRLKWGVFDEGGLQGMGAQPLSFALEPEDWSGLHGVGRPERVAIASVGGELRVAALQEWLTRQWQCPVLRLQSTAHAAGVANGYREPARLGVDRWAALIAARSLSTAPTVVVDAGSACTIDAMDSAGRHKGGWIAPGLRLMESALLEGTREVSIASESILAVEWGVDTTQGVKAGQEAALAGMVERAVRHLEREEKAPVECLLTGGDGGRLKSLVETPCRYDPALVLKGIARLAGTEALWR</sequence>
<keyword evidence="9 16" id="KW-0547">Nucleotide-binding</keyword>
<evidence type="ECO:0000313" key="18">
    <source>
        <dbReference type="Proteomes" id="UP000199648"/>
    </source>
</evidence>
<feature type="binding site" evidence="16">
    <location>
        <position position="177"/>
    </location>
    <ligand>
        <name>substrate</name>
    </ligand>
</feature>
<evidence type="ECO:0000256" key="14">
    <source>
        <dbReference type="ARBA" id="ARBA00038036"/>
    </source>
</evidence>
<dbReference type="SUPFAM" id="SSF53067">
    <property type="entry name" value="Actin-like ATPase domain"/>
    <property type="match status" value="2"/>
</dbReference>
<dbReference type="STRING" id="415747.SAMN03097708_03327"/>
<keyword evidence="12 16" id="KW-0630">Potassium</keyword>
<dbReference type="PANTHER" id="PTHR34265:SF1">
    <property type="entry name" value="TYPE III PANTOTHENATE KINASE"/>
    <property type="match status" value="1"/>
</dbReference>
<dbReference type="NCBIfam" id="TIGR00671">
    <property type="entry name" value="baf"/>
    <property type="match status" value="1"/>
</dbReference>
<keyword evidence="8 16" id="KW-0808">Transferase</keyword>
<dbReference type="EC" id="2.7.1.33" evidence="6 16"/>
<dbReference type="HAMAP" id="MF_01274">
    <property type="entry name" value="Pantothen_kinase_3"/>
    <property type="match status" value="1"/>
</dbReference>
<evidence type="ECO:0000313" key="17">
    <source>
        <dbReference type="EMBL" id="SCZ68432.1"/>
    </source>
</evidence>
<dbReference type="RefSeq" id="WP_092999398.1">
    <property type="nucleotide sequence ID" value="NZ_FMWD01000023.1"/>
</dbReference>
<comment type="catalytic activity">
    <reaction evidence="1 16">
        <text>(R)-pantothenate + ATP = (R)-4'-phosphopantothenate + ADP + H(+)</text>
        <dbReference type="Rhea" id="RHEA:16373"/>
        <dbReference type="ChEBI" id="CHEBI:10986"/>
        <dbReference type="ChEBI" id="CHEBI:15378"/>
        <dbReference type="ChEBI" id="CHEBI:29032"/>
        <dbReference type="ChEBI" id="CHEBI:30616"/>
        <dbReference type="ChEBI" id="CHEBI:456216"/>
        <dbReference type="EC" id="2.7.1.33"/>
    </reaction>
</comment>
<evidence type="ECO:0000256" key="10">
    <source>
        <dbReference type="ARBA" id="ARBA00022777"/>
    </source>
</evidence>
<evidence type="ECO:0000256" key="2">
    <source>
        <dbReference type="ARBA" id="ARBA00001958"/>
    </source>
</evidence>
<dbReference type="GO" id="GO:0004594">
    <property type="term" value="F:pantothenate kinase activity"/>
    <property type="evidence" value="ECO:0007669"/>
    <property type="project" value="UniProtKB-UniRule"/>
</dbReference>
<dbReference type="GO" id="GO:0046872">
    <property type="term" value="F:metal ion binding"/>
    <property type="evidence" value="ECO:0007669"/>
    <property type="project" value="UniProtKB-KW"/>
</dbReference>
<keyword evidence="16" id="KW-0479">Metal-binding</keyword>
<evidence type="ECO:0000256" key="15">
    <source>
        <dbReference type="ARBA" id="ARBA00040883"/>
    </source>
</evidence>
<comment type="similarity">
    <text evidence="14 16">Belongs to the type III pantothenate kinase family.</text>
</comment>
<keyword evidence="13 16" id="KW-0173">Coenzyme A biosynthesis</keyword>
<dbReference type="GO" id="GO:0015937">
    <property type="term" value="P:coenzyme A biosynthetic process"/>
    <property type="evidence" value="ECO:0007669"/>
    <property type="project" value="UniProtKB-UniRule"/>
</dbReference>
<feature type="active site" description="Proton acceptor" evidence="16">
    <location>
        <position position="102"/>
    </location>
</feature>
<gene>
    <name evidence="16" type="primary">coaX</name>
    <name evidence="17" type="ORF">SAMN03097708_03327</name>
</gene>
<comment type="function">
    <text evidence="16">Catalyzes the phosphorylation of pantothenate (Pan), the first step in CoA biosynthesis.</text>
</comment>
<evidence type="ECO:0000256" key="9">
    <source>
        <dbReference type="ARBA" id="ARBA00022741"/>
    </source>
</evidence>
<keyword evidence="10 16" id="KW-0418">Kinase</keyword>
<keyword evidence="11 16" id="KW-0067">ATP-binding</keyword>
<evidence type="ECO:0000256" key="8">
    <source>
        <dbReference type="ARBA" id="ARBA00022679"/>
    </source>
</evidence>
<comment type="cofactor">
    <cofactor evidence="2">
        <name>K(+)</name>
        <dbReference type="ChEBI" id="CHEBI:29103"/>
    </cofactor>
</comment>
<dbReference type="InterPro" id="IPR043129">
    <property type="entry name" value="ATPase_NBD"/>
</dbReference>
<evidence type="ECO:0000256" key="11">
    <source>
        <dbReference type="ARBA" id="ARBA00022840"/>
    </source>
</evidence>
<dbReference type="AlphaFoldDB" id="A0A1G5R2Z4"/>
<comment type="subcellular location">
    <subcellularLocation>
        <location evidence="3 16">Cytoplasm</location>
    </subcellularLocation>
</comment>
<evidence type="ECO:0000256" key="13">
    <source>
        <dbReference type="ARBA" id="ARBA00022993"/>
    </source>
</evidence>
<evidence type="ECO:0000256" key="1">
    <source>
        <dbReference type="ARBA" id="ARBA00001206"/>
    </source>
</evidence>
<reference evidence="17 18" key="1">
    <citation type="submission" date="2016-10" db="EMBL/GenBank/DDBJ databases">
        <authorList>
            <person name="de Groot N.N."/>
        </authorList>
    </citation>
    <scope>NUCLEOTIDE SEQUENCE [LARGE SCALE GENOMIC DNA]</scope>
    <source>
        <strain evidence="17 18">HLD2</strain>
    </source>
</reference>
<dbReference type="CDD" id="cd24015">
    <property type="entry name" value="ASKHA_NBD_PanK-III"/>
    <property type="match status" value="1"/>
</dbReference>
<organism evidence="17 18">
    <name type="scientific">Thiohalomonas denitrificans</name>
    <dbReference type="NCBI Taxonomy" id="415747"/>
    <lineage>
        <taxon>Bacteria</taxon>
        <taxon>Pseudomonadati</taxon>
        <taxon>Pseudomonadota</taxon>
        <taxon>Gammaproteobacteria</taxon>
        <taxon>Thiohalomonadales</taxon>
        <taxon>Thiohalomonadaceae</taxon>
        <taxon>Thiohalomonas</taxon>
    </lineage>
</organism>
<dbReference type="EMBL" id="FMWD01000023">
    <property type="protein sequence ID" value="SCZ68432.1"/>
    <property type="molecule type" value="Genomic_DNA"/>
</dbReference>
<dbReference type="UniPathway" id="UPA00241">
    <property type="reaction ID" value="UER00352"/>
</dbReference>
<dbReference type="Pfam" id="PF03309">
    <property type="entry name" value="Pan_kinase"/>
    <property type="match status" value="1"/>
</dbReference>
<feature type="binding site" evidence="16">
    <location>
        <begin position="100"/>
        <end position="103"/>
    </location>
    <ligand>
        <name>substrate</name>
    </ligand>
</feature>
<dbReference type="GO" id="GO:0005524">
    <property type="term" value="F:ATP binding"/>
    <property type="evidence" value="ECO:0007669"/>
    <property type="project" value="UniProtKB-UniRule"/>
</dbReference>
<dbReference type="Proteomes" id="UP000199648">
    <property type="component" value="Unassembled WGS sequence"/>
</dbReference>
<dbReference type="InterPro" id="IPR004619">
    <property type="entry name" value="Type_III_PanK"/>
</dbReference>
<accession>A0A1G5R2Z4</accession>
<evidence type="ECO:0000256" key="16">
    <source>
        <dbReference type="HAMAP-Rule" id="MF_01274"/>
    </source>
</evidence>
<evidence type="ECO:0000256" key="3">
    <source>
        <dbReference type="ARBA" id="ARBA00004496"/>
    </source>
</evidence>
<evidence type="ECO:0000256" key="12">
    <source>
        <dbReference type="ARBA" id="ARBA00022958"/>
    </source>
</evidence>
<keyword evidence="18" id="KW-1185">Reference proteome</keyword>
<evidence type="ECO:0000256" key="4">
    <source>
        <dbReference type="ARBA" id="ARBA00005225"/>
    </source>
</evidence>
<evidence type="ECO:0000256" key="6">
    <source>
        <dbReference type="ARBA" id="ARBA00012102"/>
    </source>
</evidence>
<dbReference type="PANTHER" id="PTHR34265">
    <property type="entry name" value="TYPE III PANTOTHENATE KINASE"/>
    <property type="match status" value="1"/>
</dbReference>
<keyword evidence="7 16" id="KW-0963">Cytoplasm</keyword>
<feature type="binding site" evidence="16">
    <location>
        <position position="125"/>
    </location>
    <ligand>
        <name>ATP</name>
        <dbReference type="ChEBI" id="CHEBI:30616"/>
    </ligand>
</feature>
<proteinExistence type="inferred from homology"/>
<feature type="binding site" evidence="16">
    <location>
        <begin position="6"/>
        <end position="13"/>
    </location>
    <ligand>
        <name>ATP</name>
        <dbReference type="ChEBI" id="CHEBI:30616"/>
    </ligand>
</feature>
<comment type="cofactor">
    <cofactor evidence="16">
        <name>NH4(+)</name>
        <dbReference type="ChEBI" id="CHEBI:28938"/>
    </cofactor>
    <cofactor evidence="16">
        <name>K(+)</name>
        <dbReference type="ChEBI" id="CHEBI:29103"/>
    </cofactor>
    <text evidence="16">A monovalent cation. Ammonium or potassium.</text>
</comment>
<protein>
    <recommendedName>
        <fullName evidence="15 16">Type III pantothenate kinase</fullName>
        <ecNumber evidence="6 16">2.7.1.33</ecNumber>
    </recommendedName>
    <alternativeName>
        <fullName evidence="16">PanK-III</fullName>
    </alternativeName>
    <alternativeName>
        <fullName evidence="16">Pantothenic acid kinase</fullName>
    </alternativeName>
</protein>
<evidence type="ECO:0000256" key="7">
    <source>
        <dbReference type="ARBA" id="ARBA00022490"/>
    </source>
</evidence>
<dbReference type="Gene3D" id="3.30.420.40">
    <property type="match status" value="2"/>
</dbReference>
<name>A0A1G5R2Z4_9GAMM</name>
<dbReference type="GO" id="GO:0005737">
    <property type="term" value="C:cytoplasm"/>
    <property type="evidence" value="ECO:0007669"/>
    <property type="project" value="UniProtKB-SubCell"/>
</dbReference>
<feature type="binding site" evidence="16">
    <location>
        <position position="93"/>
    </location>
    <ligand>
        <name>substrate</name>
    </ligand>
</feature>
<feature type="binding site" evidence="16">
    <location>
        <position position="122"/>
    </location>
    <ligand>
        <name>K(+)</name>
        <dbReference type="ChEBI" id="CHEBI:29103"/>
    </ligand>
</feature>
<comment type="pathway">
    <text evidence="4 16">Cofactor biosynthesis; coenzyme A biosynthesis; CoA from (R)-pantothenate: step 1/5.</text>
</comment>
<comment type="subunit">
    <text evidence="5 16">Homodimer.</text>
</comment>